<keyword evidence="3" id="KW-1185">Reference proteome</keyword>
<protein>
    <recommendedName>
        <fullName evidence="4">TMhelix containing protein</fullName>
    </recommendedName>
</protein>
<accession>A0ABT2YQ25</accession>
<keyword evidence="1" id="KW-0472">Membrane</keyword>
<proteinExistence type="predicted"/>
<reference evidence="2 3" key="1">
    <citation type="submission" date="2022-10" db="EMBL/GenBank/DDBJ databases">
        <title>Marinomonas transparenta sp. nov. and Marinomonas sargassi sp. nov., isolated from marine alga (Sargassum natans (L.) Gaillon).</title>
        <authorList>
            <person name="Wang Y."/>
        </authorList>
    </citation>
    <scope>NUCLEOTIDE SEQUENCE [LARGE SCALE GENOMIC DNA]</scope>
    <source>
        <strain evidence="2 3">C2222</strain>
    </source>
</reference>
<dbReference type="EMBL" id="JAOVZB010000001">
    <property type="protein sequence ID" value="MCV2401994.1"/>
    <property type="molecule type" value="Genomic_DNA"/>
</dbReference>
<keyword evidence="1" id="KW-0812">Transmembrane</keyword>
<feature type="transmembrane region" description="Helical" evidence="1">
    <location>
        <begin position="12"/>
        <end position="42"/>
    </location>
</feature>
<evidence type="ECO:0000313" key="3">
    <source>
        <dbReference type="Proteomes" id="UP001209713"/>
    </source>
</evidence>
<evidence type="ECO:0008006" key="4">
    <source>
        <dbReference type="Google" id="ProtNLM"/>
    </source>
</evidence>
<evidence type="ECO:0000256" key="1">
    <source>
        <dbReference type="SAM" id="Phobius"/>
    </source>
</evidence>
<dbReference type="Proteomes" id="UP001209713">
    <property type="component" value="Unassembled WGS sequence"/>
</dbReference>
<organism evidence="2 3">
    <name type="scientific">Marinomonas sargassi</name>
    <dbReference type="NCBI Taxonomy" id="2984494"/>
    <lineage>
        <taxon>Bacteria</taxon>
        <taxon>Pseudomonadati</taxon>
        <taxon>Pseudomonadota</taxon>
        <taxon>Gammaproteobacteria</taxon>
        <taxon>Oceanospirillales</taxon>
        <taxon>Oceanospirillaceae</taxon>
        <taxon>Marinomonas</taxon>
    </lineage>
</organism>
<keyword evidence="1" id="KW-1133">Transmembrane helix</keyword>
<sequence>MKILTKKTKPFIEGLAVGCIFVTITMIFALPMYMSLIIGALATVGGYRNSVKMDEAALAKKRQHEPDNEK</sequence>
<evidence type="ECO:0000313" key="2">
    <source>
        <dbReference type="EMBL" id="MCV2401994.1"/>
    </source>
</evidence>
<dbReference type="RefSeq" id="WP_263529361.1">
    <property type="nucleotide sequence ID" value="NZ_JAOVZB010000001.1"/>
</dbReference>
<comment type="caution">
    <text evidence="2">The sequence shown here is derived from an EMBL/GenBank/DDBJ whole genome shotgun (WGS) entry which is preliminary data.</text>
</comment>
<name>A0ABT2YQ25_9GAMM</name>
<gene>
    <name evidence="2" type="ORF">OFY17_03745</name>
</gene>